<keyword evidence="2" id="KW-0812">Transmembrane</keyword>
<dbReference type="SUPFAM" id="SSF56954">
    <property type="entry name" value="Outer membrane efflux proteins (OEP)"/>
    <property type="match status" value="1"/>
</dbReference>
<dbReference type="NCBIfam" id="TIGR01845">
    <property type="entry name" value="outer_NodT"/>
    <property type="match status" value="1"/>
</dbReference>
<comment type="similarity">
    <text evidence="1 2">Belongs to the outer membrane factor (OMF) (TC 1.B.17) family.</text>
</comment>
<reference evidence="3 4" key="1">
    <citation type="submission" date="2015-01" db="EMBL/GenBank/DDBJ databases">
        <title>Draft genome sequence of Pedobacter sp. NL19 isolated from sludge of an effluent treatment pond in an abandoned uranium mine.</title>
        <authorList>
            <person name="Santos T."/>
            <person name="Caetano T."/>
            <person name="Covas C."/>
            <person name="Cruz A."/>
            <person name="Mendo S."/>
        </authorList>
    </citation>
    <scope>NUCLEOTIDE SEQUENCE [LARGE SCALE GENOMIC DNA]</scope>
    <source>
        <strain evidence="3 4">NL19</strain>
    </source>
</reference>
<dbReference type="PANTHER" id="PTHR30203">
    <property type="entry name" value="OUTER MEMBRANE CATION EFFLUX PROTEIN"/>
    <property type="match status" value="1"/>
</dbReference>
<comment type="caution">
    <text evidence="3">The sequence shown here is derived from an EMBL/GenBank/DDBJ whole genome shotgun (WGS) entry which is preliminary data.</text>
</comment>
<dbReference type="Proteomes" id="UP000032049">
    <property type="component" value="Unassembled WGS sequence"/>
</dbReference>
<dbReference type="EMBL" id="JXRA01000044">
    <property type="protein sequence ID" value="KIO77123.1"/>
    <property type="molecule type" value="Genomic_DNA"/>
</dbReference>
<dbReference type="GO" id="GO:0005886">
    <property type="term" value="C:plasma membrane"/>
    <property type="evidence" value="ECO:0007669"/>
    <property type="project" value="UniProtKB-SubCell"/>
</dbReference>
<proteinExistence type="inferred from homology"/>
<gene>
    <name evidence="3" type="ORF">TH53_10775</name>
</gene>
<sequence length="464" mass="51431">MKAIYRQFLIPLAVVSGLWSSCKITQPYRKPVIHQATNYRDKDISDTTNMAGLKWSAVFTDTILNQLIVQGLSANFDLKMAIERINEAKANLRMSKSAFLPGVNASVSVKQSKLAYPQSFGIFNNSTQYDLGITTAWEIDVWGKLSSARRASLADLLASDAAKRAIQTQLIANIANYYYDLLTLDEQLIVTQKTALNRKADAEAIKLLFESSVQNGVAVVQSEANYYEADLAIPDIEQKIKETEHALSILLARSPGKVERTTMREQNMNYDLKPGIPAQLLANRPDIQQAEYLFRSAFERTNMAKTNFYPALTITAAGGFSSLSLKDWINSAGLFGNIAGGLAQPLFNKGINKAKLTTAQSQQNQALYNFELLLLKASQEVSDALSVYQAAIQKESKREKQLTALSKAVSFNKELLNYSKNTNYTDVLTAEQNLLSAELKSINDRSQKLHAVVNLYRALGGGWN</sequence>
<organism evidence="3 4">
    <name type="scientific">Pedobacter lusitanus</name>
    <dbReference type="NCBI Taxonomy" id="1503925"/>
    <lineage>
        <taxon>Bacteria</taxon>
        <taxon>Pseudomonadati</taxon>
        <taxon>Bacteroidota</taxon>
        <taxon>Sphingobacteriia</taxon>
        <taxon>Sphingobacteriales</taxon>
        <taxon>Sphingobacteriaceae</taxon>
        <taxon>Pedobacter</taxon>
    </lineage>
</organism>
<keyword evidence="2" id="KW-0449">Lipoprotein</keyword>
<dbReference type="RefSeq" id="WP_041881706.1">
    <property type="nucleotide sequence ID" value="NZ_CP157278.1"/>
</dbReference>
<keyword evidence="2" id="KW-1134">Transmembrane beta strand</keyword>
<evidence type="ECO:0000256" key="1">
    <source>
        <dbReference type="ARBA" id="ARBA00007613"/>
    </source>
</evidence>
<evidence type="ECO:0000313" key="4">
    <source>
        <dbReference type="Proteomes" id="UP000032049"/>
    </source>
</evidence>
<keyword evidence="2" id="KW-0564">Palmitate</keyword>
<accession>A0A0D0F658</accession>
<dbReference type="InterPro" id="IPR003423">
    <property type="entry name" value="OMP_efflux"/>
</dbReference>
<keyword evidence="2" id="KW-0472">Membrane</keyword>
<dbReference type="STRING" id="1503925.TH53_10775"/>
<dbReference type="Gene3D" id="2.20.200.10">
    <property type="entry name" value="Outer membrane efflux proteins (OEP)"/>
    <property type="match status" value="1"/>
</dbReference>
<evidence type="ECO:0000313" key="3">
    <source>
        <dbReference type="EMBL" id="KIO77123.1"/>
    </source>
</evidence>
<dbReference type="PANTHER" id="PTHR30203:SF33">
    <property type="entry name" value="BLR4455 PROTEIN"/>
    <property type="match status" value="1"/>
</dbReference>
<dbReference type="GO" id="GO:0015562">
    <property type="term" value="F:efflux transmembrane transporter activity"/>
    <property type="evidence" value="ECO:0007669"/>
    <property type="project" value="InterPro"/>
</dbReference>
<dbReference type="Gene3D" id="1.20.1600.10">
    <property type="entry name" value="Outer membrane efflux proteins (OEP)"/>
    <property type="match status" value="1"/>
</dbReference>
<comment type="subcellular location">
    <subcellularLocation>
        <location evidence="2">Cell membrane</location>
        <topology evidence="2">Lipid-anchor</topology>
    </subcellularLocation>
</comment>
<dbReference type="AlphaFoldDB" id="A0A0D0F658"/>
<protein>
    <submittedName>
        <fullName evidence="3">Membrane protein</fullName>
    </submittedName>
</protein>
<dbReference type="Pfam" id="PF02321">
    <property type="entry name" value="OEP"/>
    <property type="match status" value="2"/>
</dbReference>
<name>A0A0D0F658_9SPHI</name>
<dbReference type="InterPro" id="IPR010131">
    <property type="entry name" value="MdtP/NodT-like"/>
</dbReference>
<dbReference type="OrthoDB" id="9770517at2"/>
<keyword evidence="4" id="KW-1185">Reference proteome</keyword>
<evidence type="ECO:0000256" key="2">
    <source>
        <dbReference type="RuleBase" id="RU362097"/>
    </source>
</evidence>
<dbReference type="PROSITE" id="PS51257">
    <property type="entry name" value="PROKAR_LIPOPROTEIN"/>
    <property type="match status" value="1"/>
</dbReference>